<dbReference type="GeneID" id="5326326"/>
<sequence length="106" mass="11892">MSELKIIRTGYYDKVGKKADENDFTYITFNIGKDANPVDGDLFVQFSKIKGAPVIIAEYGDNEFGGNFGRPWDLPTIEEAGEKFESLKELIPELKEIGVSKGIDWI</sequence>
<evidence type="ECO:0000313" key="2">
    <source>
        <dbReference type="Proteomes" id="UP000001106"/>
    </source>
</evidence>
<protein>
    <submittedName>
        <fullName evidence="1">Uncharacterized protein</fullName>
    </submittedName>
</protein>
<dbReference type="EMBL" id="CP000743">
    <property type="protein sequence ID" value="ABR57005.1"/>
    <property type="molecule type" value="Genomic_DNA"/>
</dbReference>
<dbReference type="Proteomes" id="UP000001106">
    <property type="component" value="Chromosome"/>
</dbReference>
<dbReference type="KEGG" id="mae:Maeo_1429"/>
<dbReference type="STRING" id="419665.Maeo_1429"/>
<organism evidence="1 2">
    <name type="scientific">Methanococcus aeolicus (strain ATCC BAA-1280 / DSM 17508 / OCM 812 / Nankai-3)</name>
    <dbReference type="NCBI Taxonomy" id="419665"/>
    <lineage>
        <taxon>Archaea</taxon>
        <taxon>Methanobacteriati</taxon>
        <taxon>Methanobacteriota</taxon>
        <taxon>Methanomada group</taxon>
        <taxon>Methanococci</taxon>
        <taxon>Methanococcales</taxon>
        <taxon>Methanococcaceae</taxon>
        <taxon>Methanococcus</taxon>
    </lineage>
</organism>
<gene>
    <name evidence="1" type="ordered locus">Maeo_1429</name>
</gene>
<keyword evidence="2" id="KW-1185">Reference proteome</keyword>
<evidence type="ECO:0000313" key="1">
    <source>
        <dbReference type="EMBL" id="ABR57005.1"/>
    </source>
</evidence>
<dbReference type="HOGENOM" id="CLU_2230409_0_0_2"/>
<name>A6UWY3_META3</name>
<dbReference type="OrthoDB" id="62729at2157"/>
<reference evidence="1" key="1">
    <citation type="submission" date="2007-06" db="EMBL/GenBank/DDBJ databases">
        <title>Complete sequence of Methanococcus aeolicus Nankai-3.</title>
        <authorList>
            <consortium name="US DOE Joint Genome Institute"/>
            <person name="Copeland A."/>
            <person name="Lucas S."/>
            <person name="Lapidus A."/>
            <person name="Barry K."/>
            <person name="Glavina del Rio T."/>
            <person name="Dalin E."/>
            <person name="Tice H."/>
            <person name="Pitluck S."/>
            <person name="Chain P."/>
            <person name="Malfatti S."/>
            <person name="Shin M."/>
            <person name="Vergez L."/>
            <person name="Schmutz J."/>
            <person name="Larimer F."/>
            <person name="Land M."/>
            <person name="Hauser L."/>
            <person name="Kyrpides N."/>
            <person name="Lykidis A."/>
            <person name="Sieprawska-Lupa M."/>
            <person name="Whitman W.B."/>
            <person name="Richardson P."/>
        </authorList>
    </citation>
    <scope>NUCLEOTIDE SEQUENCE [LARGE SCALE GENOMIC DNA]</scope>
    <source>
        <strain evidence="1">Nankai-3</strain>
    </source>
</reference>
<dbReference type="AlphaFoldDB" id="A6UWY3"/>
<dbReference type="eggNOG" id="arCOG09570">
    <property type="taxonomic scope" value="Archaea"/>
</dbReference>
<proteinExistence type="predicted"/>
<dbReference type="RefSeq" id="WP_011974137.1">
    <property type="nucleotide sequence ID" value="NC_009635.1"/>
</dbReference>
<accession>A6UWY3</accession>